<keyword evidence="6" id="KW-0547">Nucleotide-binding</keyword>
<keyword evidence="7 12" id="KW-0418">Kinase</keyword>
<dbReference type="FunFam" id="3.40.1190.20:FF:000003">
    <property type="entry name" value="Phosphomethylpyrimidine kinase ThiD"/>
    <property type="match status" value="1"/>
</dbReference>
<dbReference type="InterPro" id="IPR029056">
    <property type="entry name" value="Ribokinase-like"/>
</dbReference>
<comment type="catalytic activity">
    <reaction evidence="2">
        <text>4-amino-2-methyl-5-(phosphooxymethyl)pyrimidine + ATP = 4-amino-2-methyl-5-(diphosphooxymethyl)pyrimidine + ADP</text>
        <dbReference type="Rhea" id="RHEA:19893"/>
        <dbReference type="ChEBI" id="CHEBI:30616"/>
        <dbReference type="ChEBI" id="CHEBI:57841"/>
        <dbReference type="ChEBI" id="CHEBI:58354"/>
        <dbReference type="ChEBI" id="CHEBI:456216"/>
        <dbReference type="EC" id="2.7.4.7"/>
    </reaction>
</comment>
<dbReference type="GO" id="GO:0005524">
    <property type="term" value="F:ATP binding"/>
    <property type="evidence" value="ECO:0007669"/>
    <property type="project" value="UniProtKB-KW"/>
</dbReference>
<dbReference type="GO" id="GO:0008902">
    <property type="term" value="F:hydroxymethylpyrimidine kinase activity"/>
    <property type="evidence" value="ECO:0007669"/>
    <property type="project" value="UniProtKB-EC"/>
</dbReference>
<dbReference type="EMBL" id="MWZD01000012">
    <property type="protein sequence ID" value="PRI12407.1"/>
    <property type="molecule type" value="Genomic_DNA"/>
</dbReference>
<dbReference type="Gene3D" id="3.40.1190.20">
    <property type="match status" value="1"/>
</dbReference>
<keyword evidence="9" id="KW-0784">Thiamine biosynthesis</keyword>
<gene>
    <name evidence="12" type="ORF">B4915_01695</name>
</gene>
<dbReference type="PANTHER" id="PTHR20858:SF17">
    <property type="entry name" value="HYDROXYMETHYLPYRIMIDINE_PHOSPHOMETHYLPYRIMIDINE KINASE THI20-RELATED"/>
    <property type="match status" value="1"/>
</dbReference>
<evidence type="ECO:0000256" key="3">
    <source>
        <dbReference type="ARBA" id="ARBA00003848"/>
    </source>
</evidence>
<keyword evidence="8" id="KW-0067">ATP-binding</keyword>
<dbReference type="AlphaFoldDB" id="A0A2S9QS32"/>
<dbReference type="GO" id="GO:0008972">
    <property type="term" value="F:phosphomethylpyrimidine kinase activity"/>
    <property type="evidence" value="ECO:0007669"/>
    <property type="project" value="UniProtKB-EC"/>
</dbReference>
<keyword evidence="13" id="KW-1185">Reference proteome</keyword>
<evidence type="ECO:0000259" key="11">
    <source>
        <dbReference type="Pfam" id="PF08543"/>
    </source>
</evidence>
<evidence type="ECO:0000313" key="13">
    <source>
        <dbReference type="Proteomes" id="UP000238650"/>
    </source>
</evidence>
<comment type="caution">
    <text evidence="12">The sequence shown here is derived from an EMBL/GenBank/DDBJ whole genome shotgun (WGS) entry which is preliminary data.</text>
</comment>
<evidence type="ECO:0000256" key="4">
    <source>
        <dbReference type="ARBA" id="ARBA00004769"/>
    </source>
</evidence>
<dbReference type="RefSeq" id="WP_105804111.1">
    <property type="nucleotide sequence ID" value="NZ_MWZD01000012.1"/>
</dbReference>
<organism evidence="12 13">
    <name type="scientific">Leucobacter massiliensis</name>
    <dbReference type="NCBI Taxonomy" id="1686285"/>
    <lineage>
        <taxon>Bacteria</taxon>
        <taxon>Bacillati</taxon>
        <taxon>Actinomycetota</taxon>
        <taxon>Actinomycetes</taxon>
        <taxon>Micrococcales</taxon>
        <taxon>Microbacteriaceae</taxon>
        <taxon>Leucobacter</taxon>
    </lineage>
</organism>
<evidence type="ECO:0000256" key="1">
    <source>
        <dbReference type="ARBA" id="ARBA00000151"/>
    </source>
</evidence>
<proteinExistence type="predicted"/>
<accession>A0A2S9QS32</accession>
<dbReference type="GO" id="GO:0009228">
    <property type="term" value="P:thiamine biosynthetic process"/>
    <property type="evidence" value="ECO:0007669"/>
    <property type="project" value="UniProtKB-KW"/>
</dbReference>
<protein>
    <submittedName>
        <fullName evidence="12">Bifunctional hydroxymethylpyrimidine kinase/phosphomethylpyrimidine kinase</fullName>
    </submittedName>
</protein>
<dbReference type="InterPro" id="IPR013749">
    <property type="entry name" value="PM/HMP-P_kinase-1"/>
</dbReference>
<dbReference type="SUPFAM" id="SSF53613">
    <property type="entry name" value="Ribokinase-like"/>
    <property type="match status" value="1"/>
</dbReference>
<evidence type="ECO:0000256" key="10">
    <source>
        <dbReference type="SAM" id="MobiDB-lite"/>
    </source>
</evidence>
<comment type="pathway">
    <text evidence="4">Cofactor biosynthesis; thiamine diphosphate biosynthesis; 4-amino-2-methyl-5-diphosphomethylpyrimidine from 5-amino-1-(5-phospho-D-ribosyl)imidazole: step 3/3.</text>
</comment>
<dbReference type="GO" id="GO:0005829">
    <property type="term" value="C:cytosol"/>
    <property type="evidence" value="ECO:0007669"/>
    <property type="project" value="TreeGrafter"/>
</dbReference>
<evidence type="ECO:0000256" key="9">
    <source>
        <dbReference type="ARBA" id="ARBA00022977"/>
    </source>
</evidence>
<comment type="function">
    <text evidence="3">Catalyzes the phosphorylation of hydroxymethylpyrimidine phosphate (HMP-P) to HMP-PP, and of HMP to HMP-P.</text>
</comment>
<dbReference type="OrthoDB" id="34166at2"/>
<sequence length="329" mass="33414">MSRQQRIVNVLSVAGTDPTGGAGIQADLKAIAAGGGYGMAVVTALVAQNTRGVRAVHVPPIPFLTAQLDAVSDDVRIDAVKIGMLANAEVIGAVAAWLRRVRPPLVVLDPVMIAASGDALLDPEAVTALRGLIPQAGLITPNLPELAVLAGAAGAGAAGPADTWEAALEQARLVASAHGVRVLAKAGHLPGERTPDALVTPEGDTIEFPGVRIATRNTHGTGCSLSAGIATRVARHGGDWVRAARETKAWLRESLAAADTLDVGGGSGPVHHFAGLWARGGLHTAPEAQQNRAVRGDGGAGRRDDQPAGAAAEVTVGRLDAGPRRSPSQ</sequence>
<feature type="region of interest" description="Disordered" evidence="10">
    <location>
        <begin position="284"/>
        <end position="329"/>
    </location>
</feature>
<evidence type="ECO:0000256" key="8">
    <source>
        <dbReference type="ARBA" id="ARBA00022840"/>
    </source>
</evidence>
<feature type="domain" description="Pyridoxamine kinase/Phosphomethylpyrimidine kinase" evidence="11">
    <location>
        <begin position="17"/>
        <end position="271"/>
    </location>
</feature>
<dbReference type="PANTHER" id="PTHR20858">
    <property type="entry name" value="PHOSPHOMETHYLPYRIMIDINE KINASE"/>
    <property type="match status" value="1"/>
</dbReference>
<name>A0A2S9QS32_9MICO</name>
<evidence type="ECO:0000256" key="6">
    <source>
        <dbReference type="ARBA" id="ARBA00022741"/>
    </source>
</evidence>
<dbReference type="Proteomes" id="UP000238650">
    <property type="component" value="Unassembled WGS sequence"/>
</dbReference>
<comment type="catalytic activity">
    <reaction evidence="1">
        <text>4-amino-5-hydroxymethyl-2-methylpyrimidine + ATP = 4-amino-2-methyl-5-(phosphooxymethyl)pyrimidine + ADP + H(+)</text>
        <dbReference type="Rhea" id="RHEA:23096"/>
        <dbReference type="ChEBI" id="CHEBI:15378"/>
        <dbReference type="ChEBI" id="CHEBI:16892"/>
        <dbReference type="ChEBI" id="CHEBI:30616"/>
        <dbReference type="ChEBI" id="CHEBI:58354"/>
        <dbReference type="ChEBI" id="CHEBI:456216"/>
        <dbReference type="EC" id="2.7.1.49"/>
    </reaction>
</comment>
<evidence type="ECO:0000256" key="7">
    <source>
        <dbReference type="ARBA" id="ARBA00022777"/>
    </source>
</evidence>
<dbReference type="UniPathway" id="UPA00060">
    <property type="reaction ID" value="UER00138"/>
</dbReference>
<evidence type="ECO:0000256" key="2">
    <source>
        <dbReference type="ARBA" id="ARBA00000565"/>
    </source>
</evidence>
<reference evidence="12 13" key="1">
    <citation type="journal article" date="2017" name="New Microbes New Infect">
        <title>Genome sequence of 'Leucobacter massiliensis' sp. nov. isolated from human pharynx after travel to the 2014 Hajj.</title>
        <authorList>
            <person name="Leangapichart T."/>
            <person name="Gautret P."/>
            <person name="Nguyen T.T."/>
            <person name="Armstrong N."/>
            <person name="Rolain J.M."/>
        </authorList>
    </citation>
    <scope>NUCLEOTIDE SEQUENCE [LARGE SCALE GENOMIC DNA]</scope>
    <source>
        <strain evidence="12 13">122RC15</strain>
    </source>
</reference>
<dbReference type="GO" id="GO:0009229">
    <property type="term" value="P:thiamine diphosphate biosynthetic process"/>
    <property type="evidence" value="ECO:0007669"/>
    <property type="project" value="UniProtKB-UniPathway"/>
</dbReference>
<dbReference type="NCBIfam" id="TIGR00097">
    <property type="entry name" value="HMP-P_kinase"/>
    <property type="match status" value="1"/>
</dbReference>
<evidence type="ECO:0000256" key="5">
    <source>
        <dbReference type="ARBA" id="ARBA00022679"/>
    </source>
</evidence>
<dbReference type="Pfam" id="PF08543">
    <property type="entry name" value="Phos_pyr_kin"/>
    <property type="match status" value="1"/>
</dbReference>
<dbReference type="InterPro" id="IPR004399">
    <property type="entry name" value="HMP/HMP-P_kinase_dom"/>
</dbReference>
<keyword evidence="5" id="KW-0808">Transferase</keyword>
<evidence type="ECO:0000313" key="12">
    <source>
        <dbReference type="EMBL" id="PRI12407.1"/>
    </source>
</evidence>
<dbReference type="CDD" id="cd01169">
    <property type="entry name" value="HMPP_kinase"/>
    <property type="match status" value="1"/>
</dbReference>